<dbReference type="Pfam" id="PF00929">
    <property type="entry name" value="RNase_T"/>
    <property type="match status" value="1"/>
</dbReference>
<dbReference type="InterPro" id="IPR012337">
    <property type="entry name" value="RNaseH-like_sf"/>
</dbReference>
<gene>
    <name evidence="3" type="ORF">FUA23_19635</name>
</gene>
<dbReference type="GO" id="GO:0004527">
    <property type="term" value="F:exonuclease activity"/>
    <property type="evidence" value="ECO:0007669"/>
    <property type="project" value="UniProtKB-ARBA"/>
</dbReference>
<name>A0A5C7FLK1_9BACT</name>
<sequence length="314" mass="35099">MKLSGVDYFEIDGLCTLQLSRIAFPELPCRRLSSLCEYFDVDVNNYHTAADDSLATAKVLKVLLDELGELNEVQSHSCSVSNNGADRIEFNRDKSNLKQQHELNKLSRIIKNRPDFETQSSYNVSEYLNLLDRILEDRIVTDEEAQLIKGYADDFNISSLTLSKIHEEYFRRLCSFYLEDEVISEAESIDLSLVSKLLGLDETTCDLILRLELGQNKNGNSRSDKKANPYEGKSVCFTGALVGVLKGDKIDREKAHELALSRGLIIKKGVSSKLDILVVADPNTSSGKAKKARSLSIPIVAEIVFWNSIGVVID</sequence>
<dbReference type="InterPro" id="IPR036397">
    <property type="entry name" value="RNaseH_sf"/>
</dbReference>
<evidence type="ECO:0000259" key="1">
    <source>
        <dbReference type="Pfam" id="PF00533"/>
    </source>
</evidence>
<dbReference type="OrthoDB" id="9803913at2"/>
<evidence type="ECO:0000313" key="4">
    <source>
        <dbReference type="Proteomes" id="UP000321907"/>
    </source>
</evidence>
<dbReference type="EMBL" id="VOXD01000041">
    <property type="protein sequence ID" value="TXF86256.1"/>
    <property type="molecule type" value="Genomic_DNA"/>
</dbReference>
<reference evidence="3 4" key="1">
    <citation type="submission" date="2019-08" db="EMBL/GenBank/DDBJ databases">
        <title>Lewinella sp. strain SSH13 Genome sequencing and assembly.</title>
        <authorList>
            <person name="Kim I."/>
        </authorList>
    </citation>
    <scope>NUCLEOTIDE SEQUENCE [LARGE SCALE GENOMIC DNA]</scope>
    <source>
        <strain evidence="3 4">SSH13</strain>
    </source>
</reference>
<dbReference type="GO" id="GO:0003676">
    <property type="term" value="F:nucleic acid binding"/>
    <property type="evidence" value="ECO:0007669"/>
    <property type="project" value="InterPro"/>
</dbReference>
<comment type="caution">
    <text evidence="3">The sequence shown here is derived from an EMBL/GenBank/DDBJ whole genome shotgun (WGS) entry which is preliminary data.</text>
</comment>
<dbReference type="Pfam" id="PF00533">
    <property type="entry name" value="BRCT"/>
    <property type="match status" value="1"/>
</dbReference>
<dbReference type="SUPFAM" id="SSF53098">
    <property type="entry name" value="Ribonuclease H-like"/>
    <property type="match status" value="1"/>
</dbReference>
<evidence type="ECO:0000259" key="2">
    <source>
        <dbReference type="Pfam" id="PF00929"/>
    </source>
</evidence>
<feature type="domain" description="Exonuclease" evidence="2">
    <location>
        <begin position="12"/>
        <end position="60"/>
    </location>
</feature>
<dbReference type="CDD" id="cd17748">
    <property type="entry name" value="BRCT_DNA_ligase_like"/>
    <property type="match status" value="1"/>
</dbReference>
<dbReference type="Gene3D" id="3.30.420.10">
    <property type="entry name" value="Ribonuclease H-like superfamily/Ribonuclease H"/>
    <property type="match status" value="1"/>
</dbReference>
<evidence type="ECO:0008006" key="5">
    <source>
        <dbReference type="Google" id="ProtNLM"/>
    </source>
</evidence>
<keyword evidence="4" id="KW-1185">Reference proteome</keyword>
<dbReference type="AlphaFoldDB" id="A0A5C7FLK1"/>
<dbReference type="InterPro" id="IPR001357">
    <property type="entry name" value="BRCT_dom"/>
</dbReference>
<protein>
    <recommendedName>
        <fullName evidence="5">BRCT domain-containing protein</fullName>
    </recommendedName>
</protein>
<evidence type="ECO:0000313" key="3">
    <source>
        <dbReference type="EMBL" id="TXF86256.1"/>
    </source>
</evidence>
<dbReference type="Proteomes" id="UP000321907">
    <property type="component" value="Unassembled WGS sequence"/>
</dbReference>
<dbReference type="SUPFAM" id="SSF52113">
    <property type="entry name" value="BRCT domain"/>
    <property type="match status" value="1"/>
</dbReference>
<organism evidence="3 4">
    <name type="scientific">Neolewinella aurantiaca</name>
    <dbReference type="NCBI Taxonomy" id="2602767"/>
    <lineage>
        <taxon>Bacteria</taxon>
        <taxon>Pseudomonadati</taxon>
        <taxon>Bacteroidota</taxon>
        <taxon>Saprospiria</taxon>
        <taxon>Saprospirales</taxon>
        <taxon>Lewinellaceae</taxon>
        <taxon>Neolewinella</taxon>
    </lineage>
</organism>
<feature type="domain" description="BRCT" evidence="1">
    <location>
        <begin position="227"/>
        <end position="309"/>
    </location>
</feature>
<proteinExistence type="predicted"/>
<accession>A0A5C7FLK1</accession>
<dbReference type="GO" id="GO:0006259">
    <property type="term" value="P:DNA metabolic process"/>
    <property type="evidence" value="ECO:0007669"/>
    <property type="project" value="UniProtKB-ARBA"/>
</dbReference>
<dbReference type="InterPro" id="IPR036420">
    <property type="entry name" value="BRCT_dom_sf"/>
</dbReference>
<dbReference type="InterPro" id="IPR013520">
    <property type="entry name" value="Ribonucl_H"/>
</dbReference>
<dbReference type="Gene3D" id="3.40.50.10190">
    <property type="entry name" value="BRCT domain"/>
    <property type="match status" value="1"/>
</dbReference>